<dbReference type="Gene3D" id="3.30.310.50">
    <property type="entry name" value="Alpha-D-phosphohexomutase, C-terminal domain"/>
    <property type="match status" value="1"/>
</dbReference>
<dbReference type="InterPro" id="IPR016066">
    <property type="entry name" value="A-D-PHexomutase_CS"/>
</dbReference>
<dbReference type="Pfam" id="PF02880">
    <property type="entry name" value="PGM_PMM_III"/>
    <property type="match status" value="1"/>
</dbReference>
<evidence type="ECO:0000259" key="9">
    <source>
        <dbReference type="Pfam" id="PF00408"/>
    </source>
</evidence>
<dbReference type="SUPFAM" id="SSF53738">
    <property type="entry name" value="Phosphoglucomutase, first 3 domains"/>
    <property type="match status" value="3"/>
</dbReference>
<gene>
    <name evidence="13" type="ORF">MNBD_GAMMA15-1425</name>
</gene>
<keyword evidence="5" id="KW-0460">Magnesium</keyword>
<feature type="transmembrane region" description="Helical" evidence="8">
    <location>
        <begin position="274"/>
        <end position="297"/>
    </location>
</feature>
<comment type="cofactor">
    <cofactor evidence="1">
        <name>Mg(2+)</name>
        <dbReference type="ChEBI" id="CHEBI:18420"/>
    </cofactor>
</comment>
<dbReference type="InterPro" id="IPR005846">
    <property type="entry name" value="A-D-PHexomutase_a/b/a-III"/>
</dbReference>
<evidence type="ECO:0000256" key="8">
    <source>
        <dbReference type="SAM" id="Phobius"/>
    </source>
</evidence>
<dbReference type="SUPFAM" id="SSF55957">
    <property type="entry name" value="Phosphoglucomutase, C-terminal domain"/>
    <property type="match status" value="1"/>
</dbReference>
<evidence type="ECO:0000259" key="11">
    <source>
        <dbReference type="Pfam" id="PF02879"/>
    </source>
</evidence>
<keyword evidence="6 13" id="KW-0413">Isomerase</keyword>
<dbReference type="InterPro" id="IPR016055">
    <property type="entry name" value="A-D-PHexomutase_a/b/a-I/II/III"/>
</dbReference>
<dbReference type="InterPro" id="IPR005845">
    <property type="entry name" value="A-D-PHexomutase_a/b/a-II"/>
</dbReference>
<dbReference type="GO" id="GO:0004614">
    <property type="term" value="F:phosphoglucomutase activity"/>
    <property type="evidence" value="ECO:0007669"/>
    <property type="project" value="UniProtKB-EC"/>
</dbReference>
<protein>
    <submittedName>
        <fullName evidence="13">Phosphoglucomutase @ Phosphomannomutase</fullName>
        <ecNumber evidence="13">5.4.2.2</ecNumber>
        <ecNumber evidence="13">5.4.2.8</ecNumber>
    </submittedName>
</protein>
<dbReference type="GO" id="GO:0005975">
    <property type="term" value="P:carbohydrate metabolic process"/>
    <property type="evidence" value="ECO:0007669"/>
    <property type="project" value="InterPro"/>
</dbReference>
<dbReference type="EC" id="5.4.2.2" evidence="13"/>
<dbReference type="InterPro" id="IPR005841">
    <property type="entry name" value="Alpha-D-phosphohexomutase_SF"/>
</dbReference>
<evidence type="ECO:0000256" key="5">
    <source>
        <dbReference type="ARBA" id="ARBA00022842"/>
    </source>
</evidence>
<dbReference type="PROSITE" id="PS00710">
    <property type="entry name" value="PGM_PMM"/>
    <property type="match status" value="1"/>
</dbReference>
<reference evidence="13" key="1">
    <citation type="submission" date="2018-06" db="EMBL/GenBank/DDBJ databases">
        <authorList>
            <person name="Zhirakovskaya E."/>
        </authorList>
    </citation>
    <scope>NUCLEOTIDE SEQUENCE</scope>
</reference>
<keyword evidence="3" id="KW-0597">Phosphoprotein</keyword>
<feature type="region of interest" description="Disordered" evidence="7">
    <location>
        <begin position="1"/>
        <end position="20"/>
    </location>
</feature>
<dbReference type="InterPro" id="IPR005843">
    <property type="entry name" value="A-D-PHexomutase_C"/>
</dbReference>
<dbReference type="EC" id="5.4.2.8" evidence="13"/>
<dbReference type="GO" id="GO:0000287">
    <property type="term" value="F:magnesium ion binding"/>
    <property type="evidence" value="ECO:0007669"/>
    <property type="project" value="InterPro"/>
</dbReference>
<accession>A0A3B0YGV8</accession>
<dbReference type="PANTHER" id="PTHR43771">
    <property type="entry name" value="PHOSPHOMANNOMUTASE"/>
    <property type="match status" value="1"/>
</dbReference>
<evidence type="ECO:0000256" key="3">
    <source>
        <dbReference type="ARBA" id="ARBA00022553"/>
    </source>
</evidence>
<feature type="domain" description="Alpha-D-phosphohexomutase alpha/beta/alpha" evidence="11">
    <location>
        <begin position="547"/>
        <end position="643"/>
    </location>
</feature>
<comment type="similarity">
    <text evidence="2">Belongs to the phosphohexose mutase family.</text>
</comment>
<evidence type="ECO:0000256" key="1">
    <source>
        <dbReference type="ARBA" id="ARBA00001946"/>
    </source>
</evidence>
<keyword evidence="8" id="KW-1133">Transmembrane helix</keyword>
<sequence length="852" mass="91919">MKLPFFSGKGKDKPAKPAKKGSASKIVAPLSLRSQMLLLMLTGTLLVALPPLVVYLQTEYKLREAGQQNAEQVAGLLGGSVRQWVTGQAATAERVIRDPELARLMEQGDKALLATRAEQLSGLFPTAVRVRLLLPGIEEVDLEASPPIGYAAVEMLKFSETHETPPSVEVHMAGTPQQHVNLVRRILDPTGRHIVGHLMVSFPLQPLQTMLKETSVNGYIELQQLAGVKPLVFASHGQNSSAQAGNQPSKSKIKGSRWQIAYWPEDVAGGSNDLLLSSIAGGGVAAGALILLVWFVFRRTGAALRQDQVAALAIVKDMRDGRVKSEYAYALEEFHDTLELMVRVASAGVPAALASALADKEDEDADTDKDITDEIEGDLLFDDGALEVARTETNESRVSAEIFRAYDIRGVAGDTLTTDVAYEIGRAIGSEAYYRGEQTIIVGRDGRLSGPDLTTALIRGLVATGRDVKDIGLVPTPVLYFAAQYLGSGSGVVVTGSHNPADYNGFKVVLAGETLAQDSVQALRKRIETGDLLTGEGSVEEVSVLPDYIERVKSDVQIVRPMKIVVDCGNGVAGVAAPQLLKDLGCEVVELFCEVDGNFPNHHPDPGKTENLAALIQAVQENSAEIGIAFDGDGDRIGIVSSSGEIIWPDRLLMLLAQDVLSRNPGAQIIYDVKCSRHVASVVAEHGGEALMWATGHSLIKAKMKETGALLAGEMSGHIFFKERWFGFDDALYSAARLLEILANDARSSSEVFAELPDSVNTPELNVPMAEGEPAIFMEKLLNSAHFDDARIATIDGMRVEFERGWGLVRASNTTPCLVMRFEADDELALSSIQDEFRRVMLQVDPNLSLPI</sequence>
<dbReference type="CDD" id="cd03089">
    <property type="entry name" value="PMM_PGM"/>
    <property type="match status" value="1"/>
</dbReference>
<dbReference type="Pfam" id="PF02879">
    <property type="entry name" value="PGM_PMM_II"/>
    <property type="match status" value="1"/>
</dbReference>
<feature type="domain" description="Alpha-D-phosphohexomutase alpha/beta/alpha" evidence="12">
    <location>
        <begin position="649"/>
        <end position="758"/>
    </location>
</feature>
<keyword evidence="8" id="KW-0472">Membrane</keyword>
<dbReference type="Pfam" id="PF00408">
    <property type="entry name" value="PGM_PMM_IV"/>
    <property type="match status" value="1"/>
</dbReference>
<evidence type="ECO:0000313" key="13">
    <source>
        <dbReference type="EMBL" id="VAW80125.1"/>
    </source>
</evidence>
<evidence type="ECO:0000259" key="12">
    <source>
        <dbReference type="Pfam" id="PF02880"/>
    </source>
</evidence>
<dbReference type="InterPro" id="IPR005844">
    <property type="entry name" value="A-D-PHexomutase_a/b/a-I"/>
</dbReference>
<dbReference type="AlphaFoldDB" id="A0A3B0YGV8"/>
<evidence type="ECO:0000256" key="7">
    <source>
        <dbReference type="SAM" id="MobiDB-lite"/>
    </source>
</evidence>
<name>A0A3B0YGV8_9ZZZZ</name>
<evidence type="ECO:0000256" key="2">
    <source>
        <dbReference type="ARBA" id="ARBA00010231"/>
    </source>
</evidence>
<dbReference type="Gene3D" id="3.40.120.10">
    <property type="entry name" value="Alpha-D-Glucose-1,6-Bisphosphate, subunit A, domain 3"/>
    <property type="match status" value="3"/>
</dbReference>
<dbReference type="FunFam" id="3.40.120.10:FF:000021">
    <property type="entry name" value="Phosphomannomutase/phosphoglucomutase"/>
    <property type="match status" value="1"/>
</dbReference>
<dbReference type="EMBL" id="UOFN01000124">
    <property type="protein sequence ID" value="VAW80125.1"/>
    <property type="molecule type" value="Genomic_DNA"/>
</dbReference>
<evidence type="ECO:0000256" key="4">
    <source>
        <dbReference type="ARBA" id="ARBA00022723"/>
    </source>
</evidence>
<dbReference type="InterPro" id="IPR036900">
    <property type="entry name" value="A-D-PHexomutase_C_sf"/>
</dbReference>
<dbReference type="Pfam" id="PF02878">
    <property type="entry name" value="PGM_PMM_I"/>
    <property type="match status" value="1"/>
</dbReference>
<evidence type="ECO:0000259" key="10">
    <source>
        <dbReference type="Pfam" id="PF02878"/>
    </source>
</evidence>
<dbReference type="PANTHER" id="PTHR43771:SF2">
    <property type="entry name" value="PHOSPHOMANNOMUTASE_PHOSPHOGLUCOMUTASE"/>
    <property type="match status" value="1"/>
</dbReference>
<keyword evidence="4" id="KW-0479">Metal-binding</keyword>
<feature type="domain" description="Alpha-D-phosphohexomutase C-terminal" evidence="9">
    <location>
        <begin position="764"/>
        <end position="839"/>
    </location>
</feature>
<proteinExistence type="inferred from homology"/>
<feature type="domain" description="Alpha-D-phosphohexomutase alpha/beta/alpha" evidence="10">
    <location>
        <begin position="401"/>
        <end position="531"/>
    </location>
</feature>
<organism evidence="13">
    <name type="scientific">hydrothermal vent metagenome</name>
    <dbReference type="NCBI Taxonomy" id="652676"/>
    <lineage>
        <taxon>unclassified sequences</taxon>
        <taxon>metagenomes</taxon>
        <taxon>ecological metagenomes</taxon>
    </lineage>
</organism>
<dbReference type="GO" id="GO:0004615">
    <property type="term" value="F:phosphomannomutase activity"/>
    <property type="evidence" value="ECO:0007669"/>
    <property type="project" value="UniProtKB-EC"/>
</dbReference>
<keyword evidence="8" id="KW-0812">Transmembrane</keyword>
<evidence type="ECO:0000256" key="6">
    <source>
        <dbReference type="ARBA" id="ARBA00023235"/>
    </source>
</evidence>
<dbReference type="PRINTS" id="PR00509">
    <property type="entry name" value="PGMPMM"/>
</dbReference>